<keyword evidence="3" id="KW-1185">Reference proteome</keyword>
<evidence type="ECO:0000256" key="1">
    <source>
        <dbReference type="SAM" id="SignalP"/>
    </source>
</evidence>
<reference evidence="2" key="1">
    <citation type="submission" date="2020-10" db="EMBL/GenBank/DDBJ databases">
        <title>The Whole-Genome Sequence of Metschnikowia persimmonesis, a Novel Endophytic Yeast Species Isolated from Medicinal Plant Diospyros kaki Thumb.</title>
        <authorList>
            <person name="Rahmat E."/>
            <person name="Kang Y."/>
        </authorList>
    </citation>
    <scope>NUCLEOTIDE SEQUENCE</scope>
    <source>
        <strain evidence="2">KIOM G15050</strain>
    </source>
</reference>
<dbReference type="Proteomes" id="UP000649328">
    <property type="component" value="Unassembled WGS sequence"/>
</dbReference>
<proteinExistence type="predicted"/>
<gene>
    <name evidence="2" type="ORF">HF325_001205</name>
</gene>
<sequence>MKLTIFALLSAVALAVTTTTPSQDNASILNESDIPDGFPKNVEELGKMVDNFNAELDAAYVDGINVEKWFLAKQKLLALETAAKWIHPRLNDHDQWHIDHTIKQIHTVLGAPS</sequence>
<name>A0A8H7GW47_9ASCO</name>
<feature type="signal peptide" evidence="1">
    <location>
        <begin position="1"/>
        <end position="15"/>
    </location>
</feature>
<dbReference type="EMBL" id="JACBPP010000002">
    <property type="protein sequence ID" value="KAF8003757.1"/>
    <property type="molecule type" value="Genomic_DNA"/>
</dbReference>
<comment type="caution">
    <text evidence="2">The sequence shown here is derived from an EMBL/GenBank/DDBJ whole genome shotgun (WGS) entry which is preliminary data.</text>
</comment>
<organism evidence="2 3">
    <name type="scientific">Metschnikowia pulcherrima</name>
    <dbReference type="NCBI Taxonomy" id="27326"/>
    <lineage>
        <taxon>Eukaryota</taxon>
        <taxon>Fungi</taxon>
        <taxon>Dikarya</taxon>
        <taxon>Ascomycota</taxon>
        <taxon>Saccharomycotina</taxon>
        <taxon>Pichiomycetes</taxon>
        <taxon>Metschnikowiaceae</taxon>
        <taxon>Metschnikowia</taxon>
    </lineage>
</organism>
<accession>A0A8H7GW47</accession>
<keyword evidence="1" id="KW-0732">Signal</keyword>
<protein>
    <submittedName>
        <fullName evidence="2">Uncharacterized protein</fullName>
    </submittedName>
</protein>
<evidence type="ECO:0000313" key="2">
    <source>
        <dbReference type="EMBL" id="KAF8003757.1"/>
    </source>
</evidence>
<dbReference type="AlphaFoldDB" id="A0A8H7GW47"/>
<feature type="chain" id="PRO_5034781355" evidence="1">
    <location>
        <begin position="16"/>
        <end position="113"/>
    </location>
</feature>
<dbReference type="OrthoDB" id="10325465at2759"/>
<evidence type="ECO:0000313" key="3">
    <source>
        <dbReference type="Proteomes" id="UP000649328"/>
    </source>
</evidence>